<keyword evidence="10" id="KW-1185">Reference proteome</keyword>
<dbReference type="GO" id="GO:0016887">
    <property type="term" value="F:ATP hydrolysis activity"/>
    <property type="evidence" value="ECO:0007669"/>
    <property type="project" value="InterPro"/>
</dbReference>
<dbReference type="Pfam" id="PF08352">
    <property type="entry name" value="oligo_HPY"/>
    <property type="match status" value="1"/>
</dbReference>
<gene>
    <name evidence="9" type="ORF">GCM10010921_03050</name>
</gene>
<dbReference type="GO" id="GO:0015833">
    <property type="term" value="P:peptide transport"/>
    <property type="evidence" value="ECO:0007669"/>
    <property type="project" value="InterPro"/>
</dbReference>
<evidence type="ECO:0000256" key="4">
    <source>
        <dbReference type="ARBA" id="ARBA00022475"/>
    </source>
</evidence>
<name>A0A917IE77_9MICO</name>
<proteinExistence type="inferred from homology"/>
<evidence type="ECO:0000256" key="1">
    <source>
        <dbReference type="ARBA" id="ARBA00004202"/>
    </source>
</evidence>
<dbReference type="SUPFAM" id="SSF52540">
    <property type="entry name" value="P-loop containing nucleoside triphosphate hydrolases"/>
    <property type="match status" value="1"/>
</dbReference>
<feature type="domain" description="ABC transporter" evidence="8">
    <location>
        <begin position="24"/>
        <end position="273"/>
    </location>
</feature>
<keyword evidence="5" id="KW-0547">Nucleotide-binding</keyword>
<dbReference type="Proteomes" id="UP000657592">
    <property type="component" value="Unassembled WGS sequence"/>
</dbReference>
<dbReference type="InterPro" id="IPR003439">
    <property type="entry name" value="ABC_transporter-like_ATP-bd"/>
</dbReference>
<dbReference type="AlphaFoldDB" id="A0A917IE77"/>
<evidence type="ECO:0000256" key="6">
    <source>
        <dbReference type="ARBA" id="ARBA00022840"/>
    </source>
</evidence>
<dbReference type="PANTHER" id="PTHR43297:SF2">
    <property type="entry name" value="DIPEPTIDE TRANSPORT ATP-BINDING PROTEIN DPPD"/>
    <property type="match status" value="1"/>
</dbReference>
<dbReference type="GO" id="GO:0005524">
    <property type="term" value="F:ATP binding"/>
    <property type="evidence" value="ECO:0007669"/>
    <property type="project" value="UniProtKB-KW"/>
</dbReference>
<dbReference type="SMART" id="SM00382">
    <property type="entry name" value="AAA"/>
    <property type="match status" value="1"/>
</dbReference>
<evidence type="ECO:0000259" key="8">
    <source>
        <dbReference type="PROSITE" id="PS50893"/>
    </source>
</evidence>
<keyword evidence="6 9" id="KW-0067">ATP-binding</keyword>
<dbReference type="EMBL" id="BMJY01000001">
    <property type="protein sequence ID" value="GGH34971.1"/>
    <property type="molecule type" value="Genomic_DNA"/>
</dbReference>
<dbReference type="InterPro" id="IPR013563">
    <property type="entry name" value="Oligopep_ABC_C"/>
</dbReference>
<protein>
    <submittedName>
        <fullName evidence="9">ABC transporter ATP-binding protein</fullName>
    </submittedName>
</protein>
<comment type="caution">
    <text evidence="9">The sequence shown here is derived from an EMBL/GenBank/DDBJ whole genome shotgun (WGS) entry which is preliminary data.</text>
</comment>
<dbReference type="RefSeq" id="WP_188754476.1">
    <property type="nucleotide sequence ID" value="NZ_BMJY01000001.1"/>
</dbReference>
<dbReference type="GO" id="GO:0005886">
    <property type="term" value="C:plasma membrane"/>
    <property type="evidence" value="ECO:0007669"/>
    <property type="project" value="UniProtKB-SubCell"/>
</dbReference>
<dbReference type="PROSITE" id="PS50893">
    <property type="entry name" value="ABC_TRANSPORTER_2"/>
    <property type="match status" value="1"/>
</dbReference>
<dbReference type="PANTHER" id="PTHR43297">
    <property type="entry name" value="OLIGOPEPTIDE TRANSPORT ATP-BINDING PROTEIN APPD"/>
    <property type="match status" value="1"/>
</dbReference>
<comment type="subcellular location">
    <subcellularLocation>
        <location evidence="1">Cell membrane</location>
        <topology evidence="1">Peripheral membrane protein</topology>
    </subcellularLocation>
</comment>
<keyword evidence="7" id="KW-0472">Membrane</keyword>
<evidence type="ECO:0000313" key="9">
    <source>
        <dbReference type="EMBL" id="GGH34971.1"/>
    </source>
</evidence>
<dbReference type="Gene3D" id="3.40.50.300">
    <property type="entry name" value="P-loop containing nucleotide triphosphate hydrolases"/>
    <property type="match status" value="1"/>
</dbReference>
<dbReference type="InterPro" id="IPR017871">
    <property type="entry name" value="ABC_transporter-like_CS"/>
</dbReference>
<dbReference type="Pfam" id="PF00005">
    <property type="entry name" value="ABC_tran"/>
    <property type="match status" value="1"/>
</dbReference>
<evidence type="ECO:0000313" key="10">
    <source>
        <dbReference type="Proteomes" id="UP000657592"/>
    </source>
</evidence>
<keyword evidence="4" id="KW-1003">Cell membrane</keyword>
<organism evidence="9 10">
    <name type="scientific">Microbacterium album</name>
    <dbReference type="NCBI Taxonomy" id="2053191"/>
    <lineage>
        <taxon>Bacteria</taxon>
        <taxon>Bacillati</taxon>
        <taxon>Actinomycetota</taxon>
        <taxon>Actinomycetes</taxon>
        <taxon>Micrococcales</taxon>
        <taxon>Microbacteriaceae</taxon>
        <taxon>Microbacterium</taxon>
    </lineage>
</organism>
<comment type="similarity">
    <text evidence="2">Belongs to the ABC transporter superfamily.</text>
</comment>
<evidence type="ECO:0000256" key="7">
    <source>
        <dbReference type="ARBA" id="ARBA00023136"/>
    </source>
</evidence>
<evidence type="ECO:0000256" key="2">
    <source>
        <dbReference type="ARBA" id="ARBA00005417"/>
    </source>
</evidence>
<reference evidence="9" key="2">
    <citation type="submission" date="2020-09" db="EMBL/GenBank/DDBJ databases">
        <authorList>
            <person name="Sun Q."/>
            <person name="Zhou Y."/>
        </authorList>
    </citation>
    <scope>NUCLEOTIDE SEQUENCE</scope>
    <source>
        <strain evidence="9">CGMCC 1.15794</strain>
    </source>
</reference>
<evidence type="ECO:0000256" key="5">
    <source>
        <dbReference type="ARBA" id="ARBA00022741"/>
    </source>
</evidence>
<accession>A0A917IE77</accession>
<keyword evidence="3" id="KW-0813">Transport</keyword>
<dbReference type="InterPro" id="IPR027417">
    <property type="entry name" value="P-loop_NTPase"/>
</dbReference>
<dbReference type="CDD" id="cd03257">
    <property type="entry name" value="ABC_NikE_OppD_transporters"/>
    <property type="match status" value="1"/>
</dbReference>
<sequence>MTVTSDTLEADDAVRAEAGGSPLLEVSDLRVHLPTGEDEEVLAVSRVSLTVERGERVGIVGESGSGKSVTGRAIAGLLPGSPRVRVGGSVRLEGREMLGAPPSEWDRVRSELVGMIFQDPLTFLNPVMRVGRQVAESIRTGTPREKEAEAQRFLALAGLDDVAELARRYPHELSGGMRQRVLIALAIAKLPQLIIADEPTTALDATVQAVVLKTLDETVRELGTSLILISHDLAVVASMTERIYVMYRGRVVESGTTADVLTKPRHPYTQALLRSVRSLTDDDAELYSIPPTLRAELAASLDEEDDDDAA</sequence>
<reference evidence="9" key="1">
    <citation type="journal article" date="2014" name="Int. J. Syst. Evol. Microbiol.">
        <title>Complete genome sequence of Corynebacterium casei LMG S-19264T (=DSM 44701T), isolated from a smear-ripened cheese.</title>
        <authorList>
            <consortium name="US DOE Joint Genome Institute (JGI-PGF)"/>
            <person name="Walter F."/>
            <person name="Albersmeier A."/>
            <person name="Kalinowski J."/>
            <person name="Ruckert C."/>
        </authorList>
    </citation>
    <scope>NUCLEOTIDE SEQUENCE</scope>
    <source>
        <strain evidence="9">CGMCC 1.15794</strain>
    </source>
</reference>
<dbReference type="PROSITE" id="PS00211">
    <property type="entry name" value="ABC_TRANSPORTER_1"/>
    <property type="match status" value="1"/>
</dbReference>
<evidence type="ECO:0000256" key="3">
    <source>
        <dbReference type="ARBA" id="ARBA00022448"/>
    </source>
</evidence>
<dbReference type="InterPro" id="IPR050388">
    <property type="entry name" value="ABC_Ni/Peptide_Import"/>
</dbReference>
<dbReference type="InterPro" id="IPR003593">
    <property type="entry name" value="AAA+_ATPase"/>
</dbReference>